<name>A0A4V6A602_STECR</name>
<dbReference type="GO" id="GO:0012505">
    <property type="term" value="C:endomembrane system"/>
    <property type="evidence" value="ECO:0007669"/>
    <property type="project" value="TreeGrafter"/>
</dbReference>
<dbReference type="InterPro" id="IPR052739">
    <property type="entry name" value="FAAH2"/>
</dbReference>
<dbReference type="Gene3D" id="3.90.1300.10">
    <property type="entry name" value="Amidase signature (AS) domain"/>
    <property type="match status" value="1"/>
</dbReference>
<proteinExistence type="predicted"/>
<reference evidence="1 2" key="2">
    <citation type="journal article" date="2019" name="G3 (Bethesda)">
        <title>Hybrid Assembly of the Genome of the Entomopathogenic Nematode Steinernema carpocapsae Identifies the X-Chromosome.</title>
        <authorList>
            <person name="Serra L."/>
            <person name="Macchietto M."/>
            <person name="Macias-Munoz A."/>
            <person name="McGill C.J."/>
            <person name="Rodriguez I.M."/>
            <person name="Rodriguez B."/>
            <person name="Murad R."/>
            <person name="Mortazavi A."/>
        </authorList>
    </citation>
    <scope>NUCLEOTIDE SEQUENCE [LARGE SCALE GENOMIC DNA]</scope>
    <source>
        <strain evidence="1 2">ALL</strain>
    </source>
</reference>
<evidence type="ECO:0000313" key="1">
    <source>
        <dbReference type="EMBL" id="TKR92785.1"/>
    </source>
</evidence>
<dbReference type="InterPro" id="IPR036928">
    <property type="entry name" value="AS_sf"/>
</dbReference>
<dbReference type="OrthoDB" id="6428749at2759"/>
<organism evidence="1 2">
    <name type="scientific">Steinernema carpocapsae</name>
    <name type="common">Entomopathogenic nematode</name>
    <dbReference type="NCBI Taxonomy" id="34508"/>
    <lineage>
        <taxon>Eukaryota</taxon>
        <taxon>Metazoa</taxon>
        <taxon>Ecdysozoa</taxon>
        <taxon>Nematoda</taxon>
        <taxon>Chromadorea</taxon>
        <taxon>Rhabditida</taxon>
        <taxon>Tylenchina</taxon>
        <taxon>Panagrolaimomorpha</taxon>
        <taxon>Strongyloidoidea</taxon>
        <taxon>Steinernematidae</taxon>
        <taxon>Steinernema</taxon>
    </lineage>
</organism>
<evidence type="ECO:0000313" key="2">
    <source>
        <dbReference type="Proteomes" id="UP000298663"/>
    </source>
</evidence>
<accession>A0A4V6A602</accession>
<dbReference type="EMBL" id="AZBU02000002">
    <property type="protein sequence ID" value="TKR92785.1"/>
    <property type="molecule type" value="Genomic_DNA"/>
</dbReference>
<keyword evidence="2" id="KW-1185">Reference proteome</keyword>
<dbReference type="AlphaFoldDB" id="A0A4V6A602"/>
<dbReference type="PANTHER" id="PTHR43372:SF4">
    <property type="entry name" value="FATTY-ACID AMIDE HYDROLASE 2"/>
    <property type="match status" value="1"/>
</dbReference>
<dbReference type="PANTHER" id="PTHR43372">
    <property type="entry name" value="FATTY-ACID AMIDE HYDROLASE"/>
    <property type="match status" value="1"/>
</dbReference>
<dbReference type="Proteomes" id="UP000298663">
    <property type="component" value="Unassembled WGS sequence"/>
</dbReference>
<reference evidence="1 2" key="1">
    <citation type="journal article" date="2015" name="Genome Biol.">
        <title>Comparative genomics of Steinernema reveals deeply conserved gene regulatory networks.</title>
        <authorList>
            <person name="Dillman A.R."/>
            <person name="Macchietto M."/>
            <person name="Porter C.F."/>
            <person name="Rogers A."/>
            <person name="Williams B."/>
            <person name="Antoshechkin I."/>
            <person name="Lee M.M."/>
            <person name="Goodwin Z."/>
            <person name="Lu X."/>
            <person name="Lewis E.E."/>
            <person name="Goodrich-Blair H."/>
            <person name="Stock S.P."/>
            <person name="Adams B.J."/>
            <person name="Sternberg P.W."/>
            <person name="Mortazavi A."/>
        </authorList>
    </citation>
    <scope>NUCLEOTIDE SEQUENCE [LARGE SCALE GENOMIC DNA]</scope>
    <source>
        <strain evidence="1 2">ALL</strain>
    </source>
</reference>
<comment type="caution">
    <text evidence="1">The sequence shown here is derived from an EMBL/GenBank/DDBJ whole genome shotgun (WGS) entry which is preliminary data.</text>
</comment>
<dbReference type="SUPFAM" id="SSF75304">
    <property type="entry name" value="Amidase signature (AS) enzymes"/>
    <property type="match status" value="1"/>
</dbReference>
<sequence length="162" mass="18361">MPHVLLDELENCFLDALRFCCPLISLIPATFKCVFRTFISLKRSSQTILHWFYFQILELTFEVLNFPKRKACVPPLNDPLPFLSATTAAERIRNKTLRSVDLVSAYVRRTEEVNCLINAISEENFDEALSNAAKVDSMLASADAATTKRICKSRPLLGFPFV</sequence>
<dbReference type="STRING" id="34508.A0A4V6A602"/>
<gene>
    <name evidence="1" type="ORF">L596_007365</name>
</gene>
<protein>
    <submittedName>
        <fullName evidence="1">Uncharacterized protein</fullName>
    </submittedName>
</protein>